<reference evidence="1" key="1">
    <citation type="submission" date="2023-10" db="EMBL/GenBank/DDBJ databases">
        <authorList>
            <person name="Domelevo Entfellner J.-B."/>
        </authorList>
    </citation>
    <scope>NUCLEOTIDE SEQUENCE</scope>
</reference>
<sequence length="74" mass="8348">MQGGKERKGNGLGVVVVEGRLEEKRDDGGIGILQFEDKLDKEKREEQRNKQWLLLVLLNECNSAGWYLFALATG</sequence>
<proteinExistence type="predicted"/>
<dbReference type="Gramene" id="rna-AYBTSS11_LOCUS14258">
    <property type="protein sequence ID" value="CAJ1950448.1"/>
    <property type="gene ID" value="gene-AYBTSS11_LOCUS14258"/>
</dbReference>
<organism evidence="1 2">
    <name type="scientific">Sphenostylis stenocarpa</name>
    <dbReference type="NCBI Taxonomy" id="92480"/>
    <lineage>
        <taxon>Eukaryota</taxon>
        <taxon>Viridiplantae</taxon>
        <taxon>Streptophyta</taxon>
        <taxon>Embryophyta</taxon>
        <taxon>Tracheophyta</taxon>
        <taxon>Spermatophyta</taxon>
        <taxon>Magnoliopsida</taxon>
        <taxon>eudicotyledons</taxon>
        <taxon>Gunneridae</taxon>
        <taxon>Pentapetalae</taxon>
        <taxon>rosids</taxon>
        <taxon>fabids</taxon>
        <taxon>Fabales</taxon>
        <taxon>Fabaceae</taxon>
        <taxon>Papilionoideae</taxon>
        <taxon>50 kb inversion clade</taxon>
        <taxon>NPAAA clade</taxon>
        <taxon>indigoferoid/millettioid clade</taxon>
        <taxon>Phaseoleae</taxon>
        <taxon>Sphenostylis</taxon>
    </lineage>
</organism>
<gene>
    <name evidence="1" type="ORF">AYBTSS11_LOCUS14258</name>
</gene>
<protein>
    <submittedName>
        <fullName evidence="1">Uncharacterized protein</fullName>
    </submittedName>
</protein>
<dbReference type="Proteomes" id="UP001189624">
    <property type="component" value="Chromosome 4"/>
</dbReference>
<evidence type="ECO:0000313" key="2">
    <source>
        <dbReference type="Proteomes" id="UP001189624"/>
    </source>
</evidence>
<dbReference type="EMBL" id="OY731401">
    <property type="protein sequence ID" value="CAJ1950448.1"/>
    <property type="molecule type" value="Genomic_DNA"/>
</dbReference>
<dbReference type="AlphaFoldDB" id="A0AA86SHS0"/>
<accession>A0AA86SHS0</accession>
<evidence type="ECO:0000313" key="1">
    <source>
        <dbReference type="EMBL" id="CAJ1950448.1"/>
    </source>
</evidence>
<name>A0AA86SHS0_9FABA</name>
<keyword evidence="2" id="KW-1185">Reference proteome</keyword>